<accession>A0A5K3FTE8</accession>
<evidence type="ECO:0000256" key="1">
    <source>
        <dbReference type="SAM" id="Phobius"/>
    </source>
</evidence>
<dbReference type="AlphaFoldDB" id="A0A5K3FTE8"/>
<reference evidence="2" key="1">
    <citation type="submission" date="2019-11" db="UniProtKB">
        <authorList>
            <consortium name="WormBaseParasite"/>
        </authorList>
    </citation>
    <scope>IDENTIFICATION</scope>
</reference>
<protein>
    <submittedName>
        <fullName evidence="2">Uncharacterized protein</fullName>
    </submittedName>
</protein>
<keyword evidence="1" id="KW-0472">Membrane</keyword>
<feature type="transmembrane region" description="Helical" evidence="1">
    <location>
        <begin position="118"/>
        <end position="143"/>
    </location>
</feature>
<keyword evidence="1" id="KW-1133">Transmembrane helix</keyword>
<dbReference type="WBParaSite" id="MCU_011517-RA">
    <property type="protein sequence ID" value="MCU_011517-RA"/>
    <property type="gene ID" value="MCU_011517"/>
</dbReference>
<keyword evidence="1" id="KW-0812">Transmembrane</keyword>
<organism evidence="2">
    <name type="scientific">Mesocestoides corti</name>
    <name type="common">Flatworm</name>
    <dbReference type="NCBI Taxonomy" id="53468"/>
    <lineage>
        <taxon>Eukaryota</taxon>
        <taxon>Metazoa</taxon>
        <taxon>Spiralia</taxon>
        <taxon>Lophotrochozoa</taxon>
        <taxon>Platyhelminthes</taxon>
        <taxon>Cestoda</taxon>
        <taxon>Eucestoda</taxon>
        <taxon>Cyclophyllidea</taxon>
        <taxon>Mesocestoididae</taxon>
        <taxon>Mesocestoides</taxon>
    </lineage>
</organism>
<evidence type="ECO:0000313" key="2">
    <source>
        <dbReference type="WBParaSite" id="MCU_011517-RA"/>
    </source>
</evidence>
<feature type="transmembrane region" description="Helical" evidence="1">
    <location>
        <begin position="45"/>
        <end position="64"/>
    </location>
</feature>
<name>A0A5K3FTE8_MESCO</name>
<proteinExistence type="predicted"/>
<sequence length="154" mass="17193">MRLLTPSTACNSPQSVSPKAQNEIPRVVVCSSSLSGARFALLPPLPALFEIPITTSIMVVLLLGKQPGSRMQIWEQQSFKNPPQIAQFRLLILITTNHAIGGNCSAKRHLSNRRFLKLACRVFFLSPLFLVEMKMSCACWFFRPFCIPISAVLF</sequence>